<reference evidence="4 5" key="1">
    <citation type="submission" date="2017-08" db="EMBL/GenBank/DDBJ databases">
        <title>Acidophilic green algal genome provides insights into adaptation to an acidic environment.</title>
        <authorList>
            <person name="Hirooka S."/>
            <person name="Hirose Y."/>
            <person name="Kanesaki Y."/>
            <person name="Higuchi S."/>
            <person name="Fujiwara T."/>
            <person name="Onuma R."/>
            <person name="Era A."/>
            <person name="Ohbayashi R."/>
            <person name="Uzuka A."/>
            <person name="Nozaki H."/>
            <person name="Yoshikawa H."/>
            <person name="Miyagishima S.Y."/>
        </authorList>
    </citation>
    <scope>NUCLEOTIDE SEQUENCE [LARGE SCALE GENOMIC DNA]</scope>
    <source>
        <strain evidence="4 5">NIES-2499</strain>
    </source>
</reference>
<dbReference type="STRING" id="1157962.A0A250WQD8"/>
<proteinExistence type="inferred from homology"/>
<sequence length="386" mass="43289">MPLSAAIFRRGGEKKELFSKTAVNTVNEEEGDDNEDTDNLVGFEELQVILAAPRSGRDFSAAIWRPEILAAEIVKPRKSTASSHGFTWRRKQYLHVEEALYFVDRGDLMLILETEGRRRLLSVQESFVLLMSTGMSMDRYLVYSHLQRNGYLVMRHPSYWVLSSDMHPSEVWQSWMACKGNSEGAEAAATISDSGACAMDVDEQEEGGLPDYQTSSVLLGAIGASERPPAACASSLLTTERHRPWWHSQDEHPRLQALERDWINNAPKLEVLNRPGEALMKSFPRLKPLGSMMDISNQPQLQLPRSEIIFDIYRPGSRVARARKQFPAVLYHMALCNGKPPTLEELQAADLQVKGTGNNVPIVWASVDTSIISFFQIPCSDLLTLL</sequence>
<organism evidence="4 5">
    <name type="scientific">Chlamydomonas eustigma</name>
    <dbReference type="NCBI Taxonomy" id="1157962"/>
    <lineage>
        <taxon>Eukaryota</taxon>
        <taxon>Viridiplantae</taxon>
        <taxon>Chlorophyta</taxon>
        <taxon>core chlorophytes</taxon>
        <taxon>Chlorophyceae</taxon>
        <taxon>CS clade</taxon>
        <taxon>Chlamydomonadales</taxon>
        <taxon>Chlamydomonadaceae</taxon>
        <taxon>Chlamydomonas</taxon>
    </lineage>
</organism>
<keyword evidence="2" id="KW-0819">tRNA processing</keyword>
<dbReference type="GO" id="GO:0000214">
    <property type="term" value="C:tRNA-intron endonuclease complex"/>
    <property type="evidence" value="ECO:0007669"/>
    <property type="project" value="TreeGrafter"/>
</dbReference>
<evidence type="ECO:0000256" key="2">
    <source>
        <dbReference type="ARBA" id="ARBA00022694"/>
    </source>
</evidence>
<feature type="domain" description="tRNA-splicing endonuclease subunit Sen54 N-terminal" evidence="3">
    <location>
        <begin position="57"/>
        <end position="111"/>
    </location>
</feature>
<evidence type="ECO:0000256" key="1">
    <source>
        <dbReference type="ARBA" id="ARBA00005736"/>
    </source>
</evidence>
<gene>
    <name evidence="4" type="ORF">CEUSTIGMA_g216.t1</name>
</gene>
<comment type="caution">
    <text evidence="4">The sequence shown here is derived from an EMBL/GenBank/DDBJ whole genome shotgun (WGS) entry which is preliminary data.</text>
</comment>
<accession>A0A250WQD8</accession>
<keyword evidence="5" id="KW-1185">Reference proteome</keyword>
<name>A0A250WQD8_9CHLO</name>
<dbReference type="Proteomes" id="UP000232323">
    <property type="component" value="Unassembled WGS sequence"/>
</dbReference>
<dbReference type="PANTHER" id="PTHR21027:SF1">
    <property type="entry name" value="TRNA-SPLICING ENDONUCLEASE SUBUNIT SEN54"/>
    <property type="match status" value="1"/>
</dbReference>
<evidence type="ECO:0000313" key="4">
    <source>
        <dbReference type="EMBL" id="GAX72760.1"/>
    </source>
</evidence>
<dbReference type="GO" id="GO:0000379">
    <property type="term" value="P:tRNA-type intron splice site recognition and cleavage"/>
    <property type="evidence" value="ECO:0007669"/>
    <property type="project" value="TreeGrafter"/>
</dbReference>
<dbReference type="InterPro" id="IPR024336">
    <property type="entry name" value="tRNA_splic_suSen54_N"/>
</dbReference>
<dbReference type="InterPro" id="IPR024337">
    <property type="entry name" value="tRNA_splic_suSen54"/>
</dbReference>
<dbReference type="PANTHER" id="PTHR21027">
    <property type="entry name" value="TRNA-SPLICING ENDONUCLEASE SUBUNIT SEN54"/>
    <property type="match status" value="1"/>
</dbReference>
<protein>
    <recommendedName>
        <fullName evidence="3">tRNA-splicing endonuclease subunit Sen54 N-terminal domain-containing protein</fullName>
    </recommendedName>
</protein>
<comment type="similarity">
    <text evidence="1">Belongs to the SEN54 family.</text>
</comment>
<evidence type="ECO:0000259" key="3">
    <source>
        <dbReference type="Pfam" id="PF12928"/>
    </source>
</evidence>
<dbReference type="EMBL" id="BEGY01000001">
    <property type="protein sequence ID" value="GAX72760.1"/>
    <property type="molecule type" value="Genomic_DNA"/>
</dbReference>
<dbReference type="OrthoDB" id="514732at2759"/>
<dbReference type="Pfam" id="PF12928">
    <property type="entry name" value="tRNA_int_end_N2"/>
    <property type="match status" value="1"/>
</dbReference>
<dbReference type="AlphaFoldDB" id="A0A250WQD8"/>
<evidence type="ECO:0000313" key="5">
    <source>
        <dbReference type="Proteomes" id="UP000232323"/>
    </source>
</evidence>